<dbReference type="Pfam" id="PF00498">
    <property type="entry name" value="FHA"/>
    <property type="match status" value="1"/>
</dbReference>
<dbReference type="Gene3D" id="2.60.200.20">
    <property type="match status" value="1"/>
</dbReference>
<dbReference type="InterPro" id="IPR050923">
    <property type="entry name" value="Cell_Proc_Reg/RNA_Proc"/>
</dbReference>
<dbReference type="InterPro" id="IPR000253">
    <property type="entry name" value="FHA_dom"/>
</dbReference>
<dbReference type="AlphaFoldDB" id="A0A3B1AZS7"/>
<dbReference type="CDD" id="cd00060">
    <property type="entry name" value="FHA"/>
    <property type="match status" value="1"/>
</dbReference>
<sequence>MSKLILTLDGAVIREYPIEKESLSIGRKHGNDIQLNDLTVSGRHALIVSMGEHIYVDDLGSTNGTLMNGARISKTLMKHGDVIQVGNYQFTFYDDTETEYEPTMFIQAEIEETQIINPSAQANAIKGEQLAGVKIINGPLAKKTLELRKPFNTIGFNGIKMAMISRTTDHYTISALKSSKLRRSEDSPMLNGNVISTDSIRLKQKDIIELAGTKMEFFYLH</sequence>
<accession>A0A3B1AZS7</accession>
<dbReference type="PROSITE" id="PS50006">
    <property type="entry name" value="FHA_DOMAIN"/>
    <property type="match status" value="1"/>
</dbReference>
<gene>
    <name evidence="2" type="ORF">MNBD_GAMMA25-2633</name>
</gene>
<organism evidence="2">
    <name type="scientific">hydrothermal vent metagenome</name>
    <dbReference type="NCBI Taxonomy" id="652676"/>
    <lineage>
        <taxon>unclassified sequences</taxon>
        <taxon>metagenomes</taxon>
        <taxon>ecological metagenomes</taxon>
    </lineage>
</organism>
<name>A0A3B1AZS7_9ZZZZ</name>
<dbReference type="SMART" id="SM00240">
    <property type="entry name" value="FHA"/>
    <property type="match status" value="1"/>
</dbReference>
<feature type="domain" description="FHA" evidence="1">
    <location>
        <begin position="23"/>
        <end position="72"/>
    </location>
</feature>
<reference evidence="2" key="1">
    <citation type="submission" date="2018-06" db="EMBL/GenBank/DDBJ databases">
        <authorList>
            <person name="Zhirakovskaya E."/>
        </authorList>
    </citation>
    <scope>NUCLEOTIDE SEQUENCE</scope>
</reference>
<dbReference type="PANTHER" id="PTHR23308">
    <property type="entry name" value="NUCLEAR INHIBITOR OF PROTEIN PHOSPHATASE-1"/>
    <property type="match status" value="1"/>
</dbReference>
<evidence type="ECO:0000313" key="2">
    <source>
        <dbReference type="EMBL" id="VAX07321.1"/>
    </source>
</evidence>
<dbReference type="InterPro" id="IPR008984">
    <property type="entry name" value="SMAD_FHA_dom_sf"/>
</dbReference>
<dbReference type="SUPFAM" id="SSF49879">
    <property type="entry name" value="SMAD/FHA domain"/>
    <property type="match status" value="1"/>
</dbReference>
<proteinExistence type="predicted"/>
<evidence type="ECO:0000259" key="1">
    <source>
        <dbReference type="PROSITE" id="PS50006"/>
    </source>
</evidence>
<protein>
    <recommendedName>
        <fullName evidence="1">FHA domain-containing protein</fullName>
    </recommendedName>
</protein>
<dbReference type="EMBL" id="UOFY01000015">
    <property type="protein sequence ID" value="VAX07321.1"/>
    <property type="molecule type" value="Genomic_DNA"/>
</dbReference>